<organism evidence="1 2">
    <name type="scientific">Haloferax larsenii</name>
    <dbReference type="NCBI Taxonomy" id="302484"/>
    <lineage>
        <taxon>Archaea</taxon>
        <taxon>Methanobacteriati</taxon>
        <taxon>Methanobacteriota</taxon>
        <taxon>Stenosarchaea group</taxon>
        <taxon>Halobacteria</taxon>
        <taxon>Halobacteriales</taxon>
        <taxon>Haloferacaceae</taxon>
        <taxon>Haloferax</taxon>
    </lineage>
</organism>
<accession>A0A1H7SIF9</accession>
<dbReference type="EMBL" id="FOAD01000007">
    <property type="protein sequence ID" value="SEL72139.1"/>
    <property type="molecule type" value="Genomic_DNA"/>
</dbReference>
<dbReference type="Proteomes" id="UP000183894">
    <property type="component" value="Unassembled WGS sequence"/>
</dbReference>
<reference evidence="1 2" key="1">
    <citation type="submission" date="2016-10" db="EMBL/GenBank/DDBJ databases">
        <authorList>
            <person name="de Groot N.N."/>
        </authorList>
    </citation>
    <scope>NUCLEOTIDE SEQUENCE [LARGE SCALE GENOMIC DNA]</scope>
    <source>
        <strain evidence="1 2">CDM_5</strain>
    </source>
</reference>
<evidence type="ECO:0000313" key="1">
    <source>
        <dbReference type="EMBL" id="SEL72139.1"/>
    </source>
</evidence>
<protein>
    <submittedName>
        <fullName evidence="1">Uncharacterized protein</fullName>
    </submittedName>
</protein>
<sequence length="116" mass="12951">MLPNQPPIKMSDEHSNKILLLEEWYEIIEPLYRSFSSNAATPAVKQARTEIVDCLDAVTGFITEFGAFGLWLVTTVLRLVSVYARNGFQIGKFQYVGGFGYDFGMSFGGVSTEELL</sequence>
<dbReference type="AlphaFoldDB" id="A0A1H7SIF9"/>
<gene>
    <name evidence="1" type="ORF">SAMN04488691_10788</name>
</gene>
<evidence type="ECO:0000313" key="2">
    <source>
        <dbReference type="Proteomes" id="UP000183894"/>
    </source>
</evidence>
<proteinExistence type="predicted"/>
<name>A0A1H7SIF9_HALLR</name>